<dbReference type="Pfam" id="PF10431">
    <property type="entry name" value="ClpB_D2-small"/>
    <property type="match status" value="1"/>
</dbReference>
<dbReference type="CDD" id="cd00009">
    <property type="entry name" value="AAA"/>
    <property type="match status" value="1"/>
</dbReference>
<keyword evidence="3" id="KW-0067">ATP-binding</keyword>
<dbReference type="Gene3D" id="4.10.860.10">
    <property type="entry name" value="UVR domain"/>
    <property type="match status" value="1"/>
</dbReference>
<keyword evidence="7" id="KW-0645">Protease</keyword>
<keyword evidence="2" id="KW-0547">Nucleotide-binding</keyword>
<evidence type="ECO:0000313" key="8">
    <source>
        <dbReference type="Proteomes" id="UP000316495"/>
    </source>
</evidence>
<dbReference type="Pfam" id="PF17871">
    <property type="entry name" value="AAA_lid_9"/>
    <property type="match status" value="1"/>
</dbReference>
<comment type="caution">
    <text evidence="7">The sequence shown here is derived from an EMBL/GenBank/DDBJ whole genome shotgun (WGS) entry which is preliminary data.</text>
</comment>
<dbReference type="Pfam" id="PF02861">
    <property type="entry name" value="Clp_N"/>
    <property type="match status" value="1"/>
</dbReference>
<dbReference type="Pfam" id="PF07724">
    <property type="entry name" value="AAA_2"/>
    <property type="match status" value="1"/>
</dbReference>
<feature type="domain" description="Clp ATPase C-terminal" evidence="6">
    <location>
        <begin position="742"/>
        <end position="831"/>
    </location>
</feature>
<dbReference type="Gene3D" id="3.40.50.300">
    <property type="entry name" value="P-loop containing nucleotide triphosphate hydrolases"/>
    <property type="match status" value="2"/>
</dbReference>
<dbReference type="CDD" id="cd19499">
    <property type="entry name" value="RecA-like_ClpB_Hsp104-like"/>
    <property type="match status" value="1"/>
</dbReference>
<dbReference type="InterPro" id="IPR003593">
    <property type="entry name" value="AAA+_ATPase"/>
</dbReference>
<dbReference type="Gene3D" id="1.10.8.60">
    <property type="match status" value="2"/>
</dbReference>
<keyword evidence="1" id="KW-0677">Repeat</keyword>
<proteinExistence type="predicted"/>
<dbReference type="InterPro" id="IPR003959">
    <property type="entry name" value="ATPase_AAA_core"/>
</dbReference>
<dbReference type="GO" id="GO:0005737">
    <property type="term" value="C:cytoplasm"/>
    <property type="evidence" value="ECO:0007669"/>
    <property type="project" value="TreeGrafter"/>
</dbReference>
<dbReference type="GO" id="GO:0006508">
    <property type="term" value="P:proteolysis"/>
    <property type="evidence" value="ECO:0007669"/>
    <property type="project" value="UniProtKB-KW"/>
</dbReference>
<dbReference type="InterPro" id="IPR019489">
    <property type="entry name" value="Clp_ATPase_C"/>
</dbReference>
<dbReference type="Gene3D" id="1.10.1780.10">
    <property type="entry name" value="Clp, N-terminal domain"/>
    <property type="match status" value="2"/>
</dbReference>
<dbReference type="InterPro" id="IPR001270">
    <property type="entry name" value="ClpA/B"/>
</dbReference>
<feature type="domain" description="AAA+ ATPase" evidence="5">
    <location>
        <begin position="228"/>
        <end position="368"/>
    </location>
</feature>
<organism evidence="7 8">
    <name type="scientific">Candidatus Berkelbacteria bacterium Athens1014_28</name>
    <dbReference type="NCBI Taxonomy" id="2017145"/>
    <lineage>
        <taxon>Bacteria</taxon>
        <taxon>Candidatus Berkelbacteria</taxon>
    </lineage>
</organism>
<dbReference type="InterPro" id="IPR004176">
    <property type="entry name" value="Clp_R_N"/>
</dbReference>
<dbReference type="Proteomes" id="UP000316495">
    <property type="component" value="Unassembled WGS sequence"/>
</dbReference>
<dbReference type="GO" id="GO:0008233">
    <property type="term" value="F:peptidase activity"/>
    <property type="evidence" value="ECO:0007669"/>
    <property type="project" value="UniProtKB-KW"/>
</dbReference>
<dbReference type="InterPro" id="IPR027417">
    <property type="entry name" value="P-loop_NTPase"/>
</dbReference>
<feature type="domain" description="AAA+ ATPase" evidence="5">
    <location>
        <begin position="561"/>
        <end position="743"/>
    </location>
</feature>
<dbReference type="PANTHER" id="PTHR11638:SF18">
    <property type="entry name" value="HEAT SHOCK PROTEIN 104"/>
    <property type="match status" value="1"/>
</dbReference>
<protein>
    <submittedName>
        <fullName evidence="7">ATP-dependent Clp protease</fullName>
    </submittedName>
</protein>
<dbReference type="AlphaFoldDB" id="A0A554LPL4"/>
<dbReference type="EMBL" id="VMGN01000006">
    <property type="protein sequence ID" value="TSC94816.1"/>
    <property type="molecule type" value="Genomic_DNA"/>
</dbReference>
<reference evidence="7 8" key="1">
    <citation type="submission" date="2017-07" db="EMBL/GenBank/DDBJ databases">
        <title>Mechanisms for carbon and nitrogen cycling indicate functional differentiation within the Candidate Phyla Radiation.</title>
        <authorList>
            <person name="Danczak R.E."/>
            <person name="Johnston M.D."/>
            <person name="Kenah C."/>
            <person name="Slattery M."/>
            <person name="Wrighton K.C."/>
            <person name="Wilkins M.J."/>
        </authorList>
    </citation>
    <scope>NUCLEOTIDE SEQUENCE [LARGE SCALE GENOMIC DNA]</scope>
    <source>
        <strain evidence="7">Athens1014_28</strain>
    </source>
</reference>
<evidence type="ECO:0000259" key="6">
    <source>
        <dbReference type="SMART" id="SM01086"/>
    </source>
</evidence>
<dbReference type="InterPro" id="IPR041546">
    <property type="entry name" value="ClpA/ClpB_AAA_lid"/>
</dbReference>
<dbReference type="PANTHER" id="PTHR11638">
    <property type="entry name" value="ATP-DEPENDENT CLP PROTEASE"/>
    <property type="match status" value="1"/>
</dbReference>
<dbReference type="SUPFAM" id="SSF81923">
    <property type="entry name" value="Double Clp-N motif"/>
    <property type="match status" value="1"/>
</dbReference>
<dbReference type="Pfam" id="PF00004">
    <property type="entry name" value="AAA"/>
    <property type="match status" value="1"/>
</dbReference>
<dbReference type="PRINTS" id="PR00300">
    <property type="entry name" value="CLPPROTEASEA"/>
</dbReference>
<dbReference type="SMART" id="SM00382">
    <property type="entry name" value="AAA"/>
    <property type="match status" value="2"/>
</dbReference>
<dbReference type="SMART" id="SM01086">
    <property type="entry name" value="ClpB_D2-small"/>
    <property type="match status" value="1"/>
</dbReference>
<keyword evidence="7" id="KW-0378">Hydrolase</keyword>
<evidence type="ECO:0000256" key="4">
    <source>
        <dbReference type="ARBA" id="ARBA00023186"/>
    </source>
</evidence>
<dbReference type="InterPro" id="IPR050130">
    <property type="entry name" value="ClpA_ClpB"/>
</dbReference>
<evidence type="ECO:0000259" key="5">
    <source>
        <dbReference type="SMART" id="SM00382"/>
    </source>
</evidence>
<evidence type="ECO:0000313" key="7">
    <source>
        <dbReference type="EMBL" id="TSC94816.1"/>
    </source>
</evidence>
<dbReference type="FunFam" id="3.40.50.300:FF:000025">
    <property type="entry name" value="ATP-dependent Clp protease subunit"/>
    <property type="match status" value="1"/>
</dbReference>
<evidence type="ECO:0000256" key="2">
    <source>
        <dbReference type="ARBA" id="ARBA00022741"/>
    </source>
</evidence>
<sequence length="832" mass="93372">MNQNFSSKFSENLRKVLLLGEKIANDSAKPLDSEDLLLAITHARESLANDVLAGFNLTTEKIEIIAKLISPKNSKSKKRSISHGARSAIKNSIKIATHYNHSLIDVEHLLLSLLSDKKYNSYQIIDRAGTPPEKIVKQIESIFSEISKVSENIFNNFQDKMQYDFPPEDDAPPFAFGAPTISKSKSEKSFLSEYTIDLTKLASENMVDPLIGREEEIDRIFQILGRRTKNNPLLLGDPGVGKTAIIEGLAKKIFIGECPKNLIGKKILSLDISSLVAGTIYRGQFEGRMKKLISELGKVKDKILFIDEIHTTIGSGSAEGSLDVANILKPILSRGEIQIIGATTYDEYKKQIEKDPAYERRFQLVKIDEPTIEETIKILIGLKKRYEIHHNVKITEDAVQAAAELSEQYLSDRFLPDKAIDLIDEAASSTNYVSSENVALAKIKSKLDLILRQKESAVTDENYELATGLREEEIILTDKISKIEKTITNKRKRFVDSSDIAQIISKQTGIEVENLTENKRKRYLGLENKLKKFIIGQNEAVSRVAKSILRNRAGVSDPLRPVGSFLFLGPTGAGKTYLAKILAKIIFGSENALIKIDMSEFMERHNVSRLIGAPAGYVGYDEGGGLTEKVRHKPNSVIVFDEIEKAHPDTFNILLQILEDGYLTDAKGRQVNFRNTIIILTSNLGTKEARELSIGFNQAEIHPDNNEGDHQQFKEKIHEILSDEIPPELLNRFDQIVVFRSLDKNSILKIVELQTAEIIKRLKKQGLALLFSNETKKYLAEVGFSEEHGARQVRRAITENIEDPLSEALIAEKYKKGEKIKIELIDKKIVLK</sequence>
<dbReference type="GO" id="GO:0005524">
    <property type="term" value="F:ATP binding"/>
    <property type="evidence" value="ECO:0007669"/>
    <property type="project" value="UniProtKB-KW"/>
</dbReference>
<accession>A0A554LPL4</accession>
<gene>
    <name evidence="7" type="ORF">Athens101428_157</name>
</gene>
<evidence type="ECO:0000256" key="1">
    <source>
        <dbReference type="ARBA" id="ARBA00022737"/>
    </source>
</evidence>
<evidence type="ECO:0000256" key="3">
    <source>
        <dbReference type="ARBA" id="ARBA00022840"/>
    </source>
</evidence>
<keyword evidence="4" id="KW-0143">Chaperone</keyword>
<name>A0A554LPL4_9BACT</name>
<dbReference type="GO" id="GO:0016887">
    <property type="term" value="F:ATP hydrolysis activity"/>
    <property type="evidence" value="ECO:0007669"/>
    <property type="project" value="InterPro"/>
</dbReference>
<dbReference type="InterPro" id="IPR036628">
    <property type="entry name" value="Clp_N_dom_sf"/>
</dbReference>
<dbReference type="SUPFAM" id="SSF52540">
    <property type="entry name" value="P-loop containing nucleoside triphosphate hydrolases"/>
    <property type="match status" value="2"/>
</dbReference>
<dbReference type="GO" id="GO:0034605">
    <property type="term" value="P:cellular response to heat"/>
    <property type="evidence" value="ECO:0007669"/>
    <property type="project" value="TreeGrafter"/>
</dbReference>